<keyword evidence="4 5" id="KW-0472">Membrane</keyword>
<dbReference type="EMBL" id="WKJJ01000034">
    <property type="protein sequence ID" value="MRV76505.1"/>
    <property type="molecule type" value="Genomic_DNA"/>
</dbReference>
<dbReference type="InterPro" id="IPR011701">
    <property type="entry name" value="MFS"/>
</dbReference>
<evidence type="ECO:0000256" key="1">
    <source>
        <dbReference type="ARBA" id="ARBA00004141"/>
    </source>
</evidence>
<proteinExistence type="predicted"/>
<feature type="transmembrane region" description="Helical" evidence="5">
    <location>
        <begin position="134"/>
        <end position="151"/>
    </location>
</feature>
<dbReference type="GO" id="GO:0022857">
    <property type="term" value="F:transmembrane transporter activity"/>
    <property type="evidence" value="ECO:0007669"/>
    <property type="project" value="InterPro"/>
</dbReference>
<evidence type="ECO:0000313" key="6">
    <source>
        <dbReference type="EMBL" id="MRV76505.1"/>
    </source>
</evidence>
<dbReference type="RefSeq" id="WP_154382080.1">
    <property type="nucleotide sequence ID" value="NZ_WKJJ01000034.1"/>
</dbReference>
<feature type="transmembrane region" description="Helical" evidence="5">
    <location>
        <begin position="264"/>
        <end position="282"/>
    </location>
</feature>
<evidence type="ECO:0000313" key="7">
    <source>
        <dbReference type="Proteomes" id="UP000446768"/>
    </source>
</evidence>
<dbReference type="PANTHER" id="PTHR23514:SF13">
    <property type="entry name" value="INNER MEMBRANE PROTEIN YBJJ"/>
    <property type="match status" value="1"/>
</dbReference>
<feature type="transmembrane region" description="Helical" evidence="5">
    <location>
        <begin position="42"/>
        <end position="64"/>
    </location>
</feature>
<feature type="transmembrane region" description="Helical" evidence="5">
    <location>
        <begin position="288"/>
        <end position="308"/>
    </location>
</feature>
<dbReference type="CDD" id="cd17393">
    <property type="entry name" value="MFS_MosC_like"/>
    <property type="match status" value="1"/>
</dbReference>
<reference evidence="6 7" key="1">
    <citation type="submission" date="2019-11" db="EMBL/GenBank/DDBJ databases">
        <title>Novel species isolated from a subtropical stream in China.</title>
        <authorList>
            <person name="Lu H."/>
        </authorList>
    </citation>
    <scope>NUCLEOTIDE SEQUENCE [LARGE SCALE GENOMIC DNA]</scope>
    <source>
        <strain evidence="6 7">FT92W</strain>
    </source>
</reference>
<organism evidence="6 7">
    <name type="scientific">Pseudoduganella rivuli</name>
    <dbReference type="NCBI Taxonomy" id="2666085"/>
    <lineage>
        <taxon>Bacteria</taxon>
        <taxon>Pseudomonadati</taxon>
        <taxon>Pseudomonadota</taxon>
        <taxon>Betaproteobacteria</taxon>
        <taxon>Burkholderiales</taxon>
        <taxon>Oxalobacteraceae</taxon>
        <taxon>Telluria group</taxon>
        <taxon>Pseudoduganella</taxon>
    </lineage>
</organism>
<evidence type="ECO:0000256" key="3">
    <source>
        <dbReference type="ARBA" id="ARBA00022989"/>
    </source>
</evidence>
<feature type="transmembrane region" description="Helical" evidence="5">
    <location>
        <begin position="235"/>
        <end position="252"/>
    </location>
</feature>
<keyword evidence="3 5" id="KW-1133">Transmembrane helix</keyword>
<dbReference type="SUPFAM" id="SSF103473">
    <property type="entry name" value="MFS general substrate transporter"/>
    <property type="match status" value="1"/>
</dbReference>
<comment type="subcellular location">
    <subcellularLocation>
        <location evidence="1">Membrane</location>
        <topology evidence="1">Multi-pass membrane protein</topology>
    </subcellularLocation>
</comment>
<feature type="transmembrane region" description="Helical" evidence="5">
    <location>
        <begin position="95"/>
        <end position="113"/>
    </location>
</feature>
<protein>
    <submittedName>
        <fullName evidence="6">MFS transporter</fullName>
    </submittedName>
</protein>
<feature type="transmembrane region" description="Helical" evidence="5">
    <location>
        <begin position="71"/>
        <end position="89"/>
    </location>
</feature>
<keyword evidence="7" id="KW-1185">Reference proteome</keyword>
<dbReference type="Proteomes" id="UP000446768">
    <property type="component" value="Unassembled WGS sequence"/>
</dbReference>
<dbReference type="InterPro" id="IPR036259">
    <property type="entry name" value="MFS_trans_sf"/>
</dbReference>
<evidence type="ECO:0000256" key="5">
    <source>
        <dbReference type="SAM" id="Phobius"/>
    </source>
</evidence>
<gene>
    <name evidence="6" type="ORF">GJ700_32820</name>
</gene>
<dbReference type="GO" id="GO:0016020">
    <property type="term" value="C:membrane"/>
    <property type="evidence" value="ECO:0007669"/>
    <property type="project" value="UniProtKB-SubCell"/>
</dbReference>
<sequence>MHVTSSRSTRLAFFANGIAMSAWAPLVPYAKTRLQLEPAHLGMILLCLGIGSMLAMPATGALTARFGCRKVMTASGSLVCAILPMLALASSPLQLALALFLFGASIGTMDVAMNVQAVEVEKHRGIPLMSGFHGMYSVGGFAGAAGVTLLLANGVTPAAACIAVAMLAASLLLAARSGMLAATGGNGHALFVMPRGRVIVIGLLCFAVFMAEGAVLDWSALLLAGMPGFATSEAGLGYAAFAIAMTTGRFGGDRIVRRWGNVRVLLCGGICAAAGFFTAVLAPHAAVVLAGFALVGLGASNIVPILFTAAGRQPDMPASLAVGAITAIGYTGILTGPALIGFIAHAASLQLAFAGLGCAMLVVAAGARIRAVAGPA</sequence>
<feature type="transmembrane region" description="Helical" evidence="5">
    <location>
        <begin position="320"/>
        <end position="343"/>
    </location>
</feature>
<dbReference type="InterPro" id="IPR051788">
    <property type="entry name" value="MFS_Transporter"/>
</dbReference>
<evidence type="ECO:0000256" key="4">
    <source>
        <dbReference type="ARBA" id="ARBA00023136"/>
    </source>
</evidence>
<dbReference type="AlphaFoldDB" id="A0A7X2IV43"/>
<dbReference type="Pfam" id="PF07690">
    <property type="entry name" value="MFS_1"/>
    <property type="match status" value="1"/>
</dbReference>
<name>A0A7X2IV43_9BURK</name>
<dbReference type="PANTHER" id="PTHR23514">
    <property type="entry name" value="BYPASS OF STOP CODON PROTEIN 6"/>
    <property type="match status" value="1"/>
</dbReference>
<evidence type="ECO:0000256" key="2">
    <source>
        <dbReference type="ARBA" id="ARBA00022692"/>
    </source>
</evidence>
<feature type="transmembrane region" description="Helical" evidence="5">
    <location>
        <begin position="349"/>
        <end position="367"/>
    </location>
</feature>
<keyword evidence="2 5" id="KW-0812">Transmembrane</keyword>
<accession>A0A7X2IV43</accession>
<feature type="transmembrane region" description="Helical" evidence="5">
    <location>
        <begin position="157"/>
        <end position="175"/>
    </location>
</feature>
<dbReference type="Gene3D" id="1.20.1250.20">
    <property type="entry name" value="MFS general substrate transporter like domains"/>
    <property type="match status" value="2"/>
</dbReference>
<feature type="transmembrane region" description="Helical" evidence="5">
    <location>
        <begin position="12"/>
        <end position="30"/>
    </location>
</feature>
<feature type="transmembrane region" description="Helical" evidence="5">
    <location>
        <begin position="196"/>
        <end position="215"/>
    </location>
</feature>
<comment type="caution">
    <text evidence="6">The sequence shown here is derived from an EMBL/GenBank/DDBJ whole genome shotgun (WGS) entry which is preliminary data.</text>
</comment>